<dbReference type="OrthoDB" id="270974at2759"/>
<accession>A0A0N1HZQ7</accession>
<reference evidence="1 2" key="1">
    <citation type="journal article" date="2015" name="PLoS Pathog.">
        <title>Leptomonas seymouri: Adaptations to the Dixenous Life Cycle Analyzed by Genome Sequencing, Transcriptome Profiling and Co-infection with Leishmania donovani.</title>
        <authorList>
            <person name="Kraeva N."/>
            <person name="Butenko A."/>
            <person name="Hlavacova J."/>
            <person name="Kostygov A."/>
            <person name="Myskova J."/>
            <person name="Grybchuk D."/>
            <person name="Lestinova T."/>
            <person name="Votypka J."/>
            <person name="Volf P."/>
            <person name="Opperdoes F."/>
            <person name="Flegontov P."/>
            <person name="Lukes J."/>
            <person name="Yurchenko V."/>
        </authorList>
    </citation>
    <scope>NUCLEOTIDE SEQUENCE [LARGE SCALE GENOMIC DNA]</scope>
    <source>
        <strain evidence="1 2">ATCC 30220</strain>
    </source>
</reference>
<dbReference type="OMA" id="MYPKSKD"/>
<evidence type="ECO:0000313" key="2">
    <source>
        <dbReference type="Proteomes" id="UP000038009"/>
    </source>
</evidence>
<sequence length="450" mass="50410">MAELQNQVKVCINSTDDFLVSLSEASEGQIEGFIDNTYRKFLQLAWSELPLHNADGSALATVSCMTLWELLKECTSTCNPSVALKKAFAVQTLTAMYPKSKDRRCMFQQLNCCGNSVQTAVPLSTHIPLETFIPEVPENDLHRDYCSAVRAITKIARSGSFLDGKETPTVSALLRTFVTTILPRCILVDSSDPQCTPNSSAICIVFHGSSRTWNSAFYFLMSLWSLLIIGEYLNLAESKELIVLLRSSRWASQTVRIHRERVSYSKILSPLADISALCVSLNMRSPSASVDTIPLVDPRVVQLLCGKDYKDFLSNQTDTLASVNTQHFMIECKSTLVDEKTEYVKEQLDKAIPNEIEFMGFSSSCRDFDQLAYLCRDLLFSHPVACLRSKNNLQARSRDLLFNRKRGRGGNDLDGPCFIPVNIGLSHIMEKSCAESQVTLERLCCKWKTE</sequence>
<protein>
    <submittedName>
        <fullName evidence="1">Uncharacterized protein</fullName>
    </submittedName>
</protein>
<evidence type="ECO:0000313" key="1">
    <source>
        <dbReference type="EMBL" id="KPI87618.1"/>
    </source>
</evidence>
<dbReference type="VEuPathDB" id="TriTrypDB:Lsey_0079_0040"/>
<name>A0A0N1HZQ7_LEPSE</name>
<dbReference type="EMBL" id="LJSK01000079">
    <property type="protein sequence ID" value="KPI87618.1"/>
    <property type="molecule type" value="Genomic_DNA"/>
</dbReference>
<dbReference type="AlphaFoldDB" id="A0A0N1HZQ7"/>
<gene>
    <name evidence="1" type="ORF">ABL78_3275</name>
</gene>
<comment type="caution">
    <text evidence="1">The sequence shown here is derived from an EMBL/GenBank/DDBJ whole genome shotgun (WGS) entry which is preliminary data.</text>
</comment>
<proteinExistence type="predicted"/>
<keyword evidence="2" id="KW-1185">Reference proteome</keyword>
<dbReference type="Proteomes" id="UP000038009">
    <property type="component" value="Unassembled WGS sequence"/>
</dbReference>
<organism evidence="1 2">
    <name type="scientific">Leptomonas seymouri</name>
    <dbReference type="NCBI Taxonomy" id="5684"/>
    <lineage>
        <taxon>Eukaryota</taxon>
        <taxon>Discoba</taxon>
        <taxon>Euglenozoa</taxon>
        <taxon>Kinetoplastea</taxon>
        <taxon>Metakinetoplastina</taxon>
        <taxon>Trypanosomatida</taxon>
        <taxon>Trypanosomatidae</taxon>
        <taxon>Leishmaniinae</taxon>
        <taxon>Leptomonas</taxon>
    </lineage>
</organism>